<accession>A0A7X1TR69</accession>
<name>A0A7X1TR69_9DEIO</name>
<sequence>MNRVPDFWHVLGELEGQPEVEVIWDDALYDEPETGQYWAYVQFRGRATAHLSNSHHVAFVLPDTPLVIMSVLYRCQVRVVTVPDLQRKTLNLSPFLQRALRRRPHWTPEDLQQFVDGIERLGLRREWEEGEYVITLANADGVVVAVEHVFLPLALTLPASPPGLTPLLHKFGHELVAVEEWSTPLLSLSPETSAELTERLPLSGFVEGELAAFSLEQFVYWLR</sequence>
<dbReference type="RefSeq" id="WP_152869354.1">
    <property type="nucleotide sequence ID" value="NZ_WBSL01000001.1"/>
</dbReference>
<organism evidence="1 2">
    <name type="scientific">Deinococcus terrestris</name>
    <dbReference type="NCBI Taxonomy" id="2651870"/>
    <lineage>
        <taxon>Bacteria</taxon>
        <taxon>Thermotogati</taxon>
        <taxon>Deinococcota</taxon>
        <taxon>Deinococci</taxon>
        <taxon>Deinococcales</taxon>
        <taxon>Deinococcaceae</taxon>
        <taxon>Deinococcus</taxon>
    </lineage>
</organism>
<dbReference type="AlphaFoldDB" id="A0A7X1TR69"/>
<proteinExistence type="predicted"/>
<reference evidence="1 2" key="1">
    <citation type="submission" date="2019-10" db="EMBL/GenBank/DDBJ databases">
        <title>Deinococcus sp. isolated from soil.</title>
        <authorList>
            <person name="Li Y."/>
            <person name="Wang J."/>
        </authorList>
    </citation>
    <scope>NUCLEOTIDE SEQUENCE [LARGE SCALE GENOMIC DNA]</scope>
    <source>
        <strain evidence="1 2">SDU3-2</strain>
    </source>
</reference>
<evidence type="ECO:0000313" key="1">
    <source>
        <dbReference type="EMBL" id="MPY66012.1"/>
    </source>
</evidence>
<gene>
    <name evidence="1" type="ORF">F8S09_04780</name>
</gene>
<evidence type="ECO:0000313" key="2">
    <source>
        <dbReference type="Proteomes" id="UP000484842"/>
    </source>
</evidence>
<protein>
    <submittedName>
        <fullName evidence="1">Uncharacterized protein</fullName>
    </submittedName>
</protein>
<dbReference type="EMBL" id="WBSL01000001">
    <property type="protein sequence ID" value="MPY66012.1"/>
    <property type="molecule type" value="Genomic_DNA"/>
</dbReference>
<keyword evidence="2" id="KW-1185">Reference proteome</keyword>
<dbReference type="Proteomes" id="UP000484842">
    <property type="component" value="Unassembled WGS sequence"/>
</dbReference>
<comment type="caution">
    <text evidence="1">The sequence shown here is derived from an EMBL/GenBank/DDBJ whole genome shotgun (WGS) entry which is preliminary data.</text>
</comment>